<evidence type="ECO:0000256" key="1">
    <source>
        <dbReference type="SAM" id="Phobius"/>
    </source>
</evidence>
<dbReference type="EMBL" id="JAMSKV010000004">
    <property type="protein sequence ID" value="MCQ8278039.1"/>
    <property type="molecule type" value="Genomic_DNA"/>
</dbReference>
<name>A0ABT1W582_9PROT</name>
<dbReference type="Proteomes" id="UP001524587">
    <property type="component" value="Unassembled WGS sequence"/>
</dbReference>
<gene>
    <name evidence="2" type="ORF">NFI95_06215</name>
</gene>
<sequence>MTRISLSTARFAGHTLRTADRADPLPPESLTATADLAIRFSLALMPFSTIAWLFIAH</sequence>
<proteinExistence type="predicted"/>
<dbReference type="RefSeq" id="WP_422863503.1">
    <property type="nucleotide sequence ID" value="NZ_JAMSKV010000004.1"/>
</dbReference>
<comment type="caution">
    <text evidence="2">The sequence shown here is derived from an EMBL/GenBank/DDBJ whole genome shotgun (WGS) entry which is preliminary data.</text>
</comment>
<evidence type="ECO:0000313" key="3">
    <source>
        <dbReference type="Proteomes" id="UP001524587"/>
    </source>
</evidence>
<keyword evidence="3" id="KW-1185">Reference proteome</keyword>
<keyword evidence="1" id="KW-1133">Transmembrane helix</keyword>
<feature type="transmembrane region" description="Helical" evidence="1">
    <location>
        <begin position="36"/>
        <end position="55"/>
    </location>
</feature>
<reference evidence="2 3" key="1">
    <citation type="submission" date="2022-06" db="EMBL/GenBank/DDBJ databases">
        <title>Endosaccharibacter gen. nov., sp. nov., endophytic bacteria isolated from sugarcane.</title>
        <authorList>
            <person name="Pitiwittayakul N."/>
            <person name="Yukphan P."/>
            <person name="Charoenyingcharoen P."/>
            <person name="Tanasupawat S."/>
        </authorList>
    </citation>
    <scope>NUCLEOTIDE SEQUENCE [LARGE SCALE GENOMIC DNA]</scope>
    <source>
        <strain evidence="2 3">KSS8</strain>
    </source>
</reference>
<accession>A0ABT1W582</accession>
<keyword evidence="1" id="KW-0472">Membrane</keyword>
<evidence type="ECO:0000313" key="2">
    <source>
        <dbReference type="EMBL" id="MCQ8278039.1"/>
    </source>
</evidence>
<organism evidence="2 3">
    <name type="scientific">Endosaccharibacter trunci</name>
    <dbReference type="NCBI Taxonomy" id="2812733"/>
    <lineage>
        <taxon>Bacteria</taxon>
        <taxon>Pseudomonadati</taxon>
        <taxon>Pseudomonadota</taxon>
        <taxon>Alphaproteobacteria</taxon>
        <taxon>Acetobacterales</taxon>
        <taxon>Acetobacteraceae</taxon>
        <taxon>Endosaccharibacter</taxon>
    </lineage>
</organism>
<protein>
    <submittedName>
        <fullName evidence="2">Uncharacterized protein</fullName>
    </submittedName>
</protein>
<keyword evidence="1" id="KW-0812">Transmembrane</keyword>